<keyword evidence="5 7" id="KW-1133">Transmembrane helix</keyword>
<evidence type="ECO:0000256" key="5">
    <source>
        <dbReference type="ARBA" id="ARBA00022989"/>
    </source>
</evidence>
<dbReference type="Gene3D" id="1.10.3720.10">
    <property type="entry name" value="MetI-like"/>
    <property type="match status" value="1"/>
</dbReference>
<protein>
    <submittedName>
        <fullName evidence="8">Uncharacterized protein</fullName>
    </submittedName>
</protein>
<feature type="non-terminal residue" evidence="8">
    <location>
        <position position="1"/>
    </location>
</feature>
<dbReference type="AlphaFoldDB" id="A0A383A4B7"/>
<accession>A0A383A4B7</accession>
<dbReference type="PANTHER" id="PTHR30043">
    <property type="entry name" value="PHOSPHONATES TRANSPORT SYSTEM PERMEASE PROTEIN"/>
    <property type="match status" value="1"/>
</dbReference>
<feature type="transmembrane region" description="Helical" evidence="7">
    <location>
        <begin position="105"/>
        <end position="125"/>
    </location>
</feature>
<proteinExistence type="predicted"/>
<dbReference type="InterPro" id="IPR035906">
    <property type="entry name" value="MetI-like_sf"/>
</dbReference>
<feature type="transmembrane region" description="Helical" evidence="7">
    <location>
        <begin position="230"/>
        <end position="253"/>
    </location>
</feature>
<keyword evidence="6 7" id="KW-0472">Membrane</keyword>
<comment type="subcellular location">
    <subcellularLocation>
        <location evidence="1">Cell membrane</location>
        <topology evidence="1">Multi-pass membrane protein</topology>
    </subcellularLocation>
</comment>
<evidence type="ECO:0000256" key="7">
    <source>
        <dbReference type="SAM" id="Phobius"/>
    </source>
</evidence>
<keyword evidence="4 7" id="KW-0812">Transmembrane</keyword>
<keyword evidence="3" id="KW-1003">Cell membrane</keyword>
<gene>
    <name evidence="8" type="ORF">METZ01_LOCUS455274</name>
</gene>
<dbReference type="PANTHER" id="PTHR30043:SF1">
    <property type="entry name" value="ABC TRANSPORT SYSTEM PERMEASE PROTEIN P69"/>
    <property type="match status" value="1"/>
</dbReference>
<name>A0A383A4B7_9ZZZZ</name>
<feature type="transmembrane region" description="Helical" evidence="7">
    <location>
        <begin position="26"/>
        <end position="53"/>
    </location>
</feature>
<feature type="transmembrane region" description="Helical" evidence="7">
    <location>
        <begin position="160"/>
        <end position="179"/>
    </location>
</feature>
<evidence type="ECO:0000313" key="8">
    <source>
        <dbReference type="EMBL" id="SVE02420.1"/>
    </source>
</evidence>
<feature type="transmembrane region" description="Helical" evidence="7">
    <location>
        <begin position="137"/>
        <end position="155"/>
    </location>
</feature>
<dbReference type="EMBL" id="UINC01188956">
    <property type="protein sequence ID" value="SVE02420.1"/>
    <property type="molecule type" value="Genomic_DNA"/>
</dbReference>
<reference evidence="8" key="1">
    <citation type="submission" date="2018-05" db="EMBL/GenBank/DDBJ databases">
        <authorList>
            <person name="Lanie J.A."/>
            <person name="Ng W.-L."/>
            <person name="Kazmierczak K.M."/>
            <person name="Andrzejewski T.M."/>
            <person name="Davidsen T.M."/>
            <person name="Wayne K.J."/>
            <person name="Tettelin H."/>
            <person name="Glass J.I."/>
            <person name="Rusch D."/>
            <person name="Podicherti R."/>
            <person name="Tsui H.-C.T."/>
            <person name="Winkler M.E."/>
        </authorList>
    </citation>
    <scope>NUCLEOTIDE SEQUENCE</scope>
</reference>
<feature type="non-terminal residue" evidence="8">
    <location>
        <position position="254"/>
    </location>
</feature>
<organism evidence="8">
    <name type="scientific">marine metagenome</name>
    <dbReference type="NCBI Taxonomy" id="408172"/>
    <lineage>
        <taxon>unclassified sequences</taxon>
        <taxon>metagenomes</taxon>
        <taxon>ecological metagenomes</taxon>
    </lineage>
</organism>
<evidence type="ECO:0000256" key="4">
    <source>
        <dbReference type="ARBA" id="ARBA00022692"/>
    </source>
</evidence>
<evidence type="ECO:0000256" key="1">
    <source>
        <dbReference type="ARBA" id="ARBA00004651"/>
    </source>
</evidence>
<sequence length="254" mass="28216">CILSVFFSFAPARLLCAGLRSIHEIFWAFLFLPVVGLTPVCGILAIGIPYAGVFAKVYAEIRQEADQSTLPGLPPGAGRLSRFCYGVLPVIWYDVKSYTSYRLECALRSSAVLGFIGLPTLGFHLETAIREGRYSEAPALLYALYLLIASLRYWIRPRLVIAYVVASFAYVSTEVHLSWANLTNFLTYEILPWPMRREGYYEGTGEVTFALADVWNWALELAGTEVLEGMWNTLVLTQIALVGTGIFALMAYAA</sequence>
<evidence type="ECO:0000256" key="3">
    <source>
        <dbReference type="ARBA" id="ARBA00022475"/>
    </source>
</evidence>
<dbReference type="SUPFAM" id="SSF161098">
    <property type="entry name" value="MetI-like"/>
    <property type="match status" value="1"/>
</dbReference>
<dbReference type="GO" id="GO:0005886">
    <property type="term" value="C:plasma membrane"/>
    <property type="evidence" value="ECO:0007669"/>
    <property type="project" value="UniProtKB-SubCell"/>
</dbReference>
<evidence type="ECO:0000256" key="2">
    <source>
        <dbReference type="ARBA" id="ARBA00022448"/>
    </source>
</evidence>
<keyword evidence="2" id="KW-0813">Transport</keyword>
<evidence type="ECO:0000256" key="6">
    <source>
        <dbReference type="ARBA" id="ARBA00023136"/>
    </source>
</evidence>